<evidence type="ECO:0000256" key="1">
    <source>
        <dbReference type="SAM" id="MobiDB-lite"/>
    </source>
</evidence>
<feature type="compositionally biased region" description="Basic and acidic residues" evidence="1">
    <location>
        <begin position="7"/>
        <end position="41"/>
    </location>
</feature>
<protein>
    <recommendedName>
        <fullName evidence="4">RGS domain-containing protein</fullName>
    </recommendedName>
</protein>
<feature type="compositionally biased region" description="Polar residues" evidence="1">
    <location>
        <begin position="243"/>
        <end position="271"/>
    </location>
</feature>
<gene>
    <name evidence="2" type="ORF">BGZ65_007565</name>
</gene>
<feature type="compositionally biased region" description="Low complexity" evidence="1">
    <location>
        <begin position="395"/>
        <end position="409"/>
    </location>
</feature>
<name>A0A9P6M870_9FUNG</name>
<feature type="compositionally biased region" description="Basic residues" evidence="1">
    <location>
        <begin position="620"/>
        <end position="630"/>
    </location>
</feature>
<feature type="compositionally biased region" description="Polar residues" evidence="1">
    <location>
        <begin position="60"/>
        <end position="72"/>
    </location>
</feature>
<keyword evidence="3" id="KW-1185">Reference proteome</keyword>
<dbReference type="InterPro" id="IPR036305">
    <property type="entry name" value="RGS_sf"/>
</dbReference>
<feature type="compositionally biased region" description="Basic and acidic residues" evidence="1">
    <location>
        <begin position="445"/>
        <end position="464"/>
    </location>
</feature>
<feature type="compositionally biased region" description="Basic and acidic residues" evidence="1">
    <location>
        <begin position="223"/>
        <end position="242"/>
    </location>
</feature>
<accession>A0A9P6M870</accession>
<dbReference type="AlphaFoldDB" id="A0A9P6M870"/>
<feature type="region of interest" description="Disordered" evidence="1">
    <location>
        <begin position="444"/>
        <end position="483"/>
    </location>
</feature>
<evidence type="ECO:0000313" key="2">
    <source>
        <dbReference type="EMBL" id="KAF9977038.1"/>
    </source>
</evidence>
<feature type="region of interest" description="Disordered" evidence="1">
    <location>
        <begin position="1"/>
        <end position="138"/>
    </location>
</feature>
<dbReference type="EMBL" id="JAAAHW010004217">
    <property type="protein sequence ID" value="KAF9977038.1"/>
    <property type="molecule type" value="Genomic_DNA"/>
</dbReference>
<dbReference type="OrthoDB" id="5584247at2759"/>
<feature type="region of interest" description="Disordered" evidence="1">
    <location>
        <begin position="218"/>
        <end position="271"/>
    </location>
</feature>
<feature type="compositionally biased region" description="Low complexity" evidence="1">
    <location>
        <begin position="115"/>
        <end position="131"/>
    </location>
</feature>
<feature type="region of interest" description="Disordered" evidence="1">
    <location>
        <begin position="617"/>
        <end position="687"/>
    </location>
</feature>
<feature type="region of interest" description="Disordered" evidence="1">
    <location>
        <begin position="289"/>
        <end position="418"/>
    </location>
</feature>
<organism evidence="2 3">
    <name type="scientific">Modicella reniformis</name>
    <dbReference type="NCBI Taxonomy" id="1440133"/>
    <lineage>
        <taxon>Eukaryota</taxon>
        <taxon>Fungi</taxon>
        <taxon>Fungi incertae sedis</taxon>
        <taxon>Mucoromycota</taxon>
        <taxon>Mortierellomycotina</taxon>
        <taxon>Mortierellomycetes</taxon>
        <taxon>Mortierellales</taxon>
        <taxon>Mortierellaceae</taxon>
        <taxon>Modicella</taxon>
    </lineage>
</organism>
<dbReference type="SUPFAM" id="SSF48097">
    <property type="entry name" value="Regulator of G-protein signaling, RGS"/>
    <property type="match status" value="1"/>
</dbReference>
<feature type="compositionally biased region" description="Polar residues" evidence="1">
    <location>
        <begin position="639"/>
        <end position="649"/>
    </location>
</feature>
<comment type="caution">
    <text evidence="2">The sequence shown here is derived from an EMBL/GenBank/DDBJ whole genome shotgun (WGS) entry which is preliminary data.</text>
</comment>
<sequence>MSLESDVGVRKVSFESHGELRPKLSRKSKSDIRDLSDEERQGASNNRRRPSWRPSLSLIRQESSSFNVFTSQEQRRYPQNERRRISDAHEEQNARRKGKPASHGKKRRKKSARHGQQQQQQPDLEGGQQHQSSRKVQLGVMPSLAQVLDKKTRYPLSYEDFEAFLRHHRAVEYLNFWTDVTAHEQLCRTFEISERRLRREQQSGERALDRDRRRLAALTGDSQGHRLSHDTADRYPYLDRKTSNGFPESSRNTSPQHQQLQKQGSNDSNLYYTSRSSLQLPVQDHLSIRPEIRHNAPSPIPLSTPQRRRSEQRGMAGTYNRILTSSPGYYRSSVEESRQSVEGTVVPDVDDSAIHAQSTYVNTKERASTNPPPIGPKSKARQSSAKTNASRNGLSAQQSSSQQQRQHSSPTLTTFQGSPSLQVQDEMAQLVEAVEDMLHHPTHLGIHEDHSNTTEHRRLAHETSQEPLTLHRKPSAIPREDSNTNSLQLPLTVYRSGEGSSSDIPSPYSTIQNGRTSASAEAALLVQSFRAIGLEDLEESVLRIYRKYLVMLRTTSMTREEETAATTTTTTTTSNMTVIEPRNAVPGRISGEGSFAPGWDGYAGQVIAEWNTKWAGRRADGRRRSRRHSARRDTLMSAKRSSGISSKQPMTEKGSPDIVPGHTEDVAGSKDEDDDGNETVIQDHLRR</sequence>
<feature type="compositionally biased region" description="Basic residues" evidence="1">
    <location>
        <begin position="95"/>
        <end position="113"/>
    </location>
</feature>
<reference evidence="2" key="1">
    <citation type="journal article" date="2020" name="Fungal Divers.">
        <title>Resolving the Mortierellaceae phylogeny through synthesis of multi-gene phylogenetics and phylogenomics.</title>
        <authorList>
            <person name="Vandepol N."/>
            <person name="Liber J."/>
            <person name="Desiro A."/>
            <person name="Na H."/>
            <person name="Kennedy M."/>
            <person name="Barry K."/>
            <person name="Grigoriev I.V."/>
            <person name="Miller A.N."/>
            <person name="O'Donnell K."/>
            <person name="Stajich J.E."/>
            <person name="Bonito G."/>
        </authorList>
    </citation>
    <scope>NUCLEOTIDE SEQUENCE</scope>
    <source>
        <strain evidence="2">MES-2147</strain>
    </source>
</reference>
<proteinExistence type="predicted"/>
<dbReference type="Proteomes" id="UP000749646">
    <property type="component" value="Unassembled WGS sequence"/>
</dbReference>
<evidence type="ECO:0000313" key="3">
    <source>
        <dbReference type="Proteomes" id="UP000749646"/>
    </source>
</evidence>
<evidence type="ECO:0008006" key="4">
    <source>
        <dbReference type="Google" id="ProtNLM"/>
    </source>
</evidence>
<feature type="compositionally biased region" description="Basic and acidic residues" evidence="1">
    <location>
        <begin position="73"/>
        <end position="94"/>
    </location>
</feature>
<feature type="compositionally biased region" description="Polar residues" evidence="1">
    <location>
        <begin position="381"/>
        <end position="394"/>
    </location>
</feature>